<dbReference type="SMART" id="SM00822">
    <property type="entry name" value="PKS_KR"/>
    <property type="match status" value="1"/>
</dbReference>
<gene>
    <name evidence="10" type="ordered locus">cce_3074</name>
</gene>
<dbReference type="Gene3D" id="3.40.366.10">
    <property type="entry name" value="Malonyl-Coenzyme A Acyl Carrier Protein, domain 2"/>
    <property type="match status" value="1"/>
</dbReference>
<dbReference type="InterPro" id="IPR013968">
    <property type="entry name" value="PKS_KR"/>
</dbReference>
<dbReference type="FunFam" id="1.10.1200.10:FF:000016">
    <property type="entry name" value="Non-ribosomal peptide synthase"/>
    <property type="match status" value="1"/>
</dbReference>
<dbReference type="InterPro" id="IPR016036">
    <property type="entry name" value="Malonyl_transacylase_ACP-bd"/>
</dbReference>
<protein>
    <submittedName>
        <fullName evidence="10">Polyketide synthase type I</fullName>
    </submittedName>
</protein>
<dbReference type="InterPro" id="IPR050091">
    <property type="entry name" value="PKS_NRPS_Biosynth_Enz"/>
</dbReference>
<dbReference type="GO" id="GO:0004315">
    <property type="term" value="F:3-oxoacyl-[acyl-carrier-protein] synthase activity"/>
    <property type="evidence" value="ECO:0007669"/>
    <property type="project" value="InterPro"/>
</dbReference>
<dbReference type="InterPro" id="IPR016039">
    <property type="entry name" value="Thiolase-like"/>
</dbReference>
<dbReference type="Gene3D" id="3.30.70.3290">
    <property type="match status" value="1"/>
</dbReference>
<feature type="compositionally biased region" description="Polar residues" evidence="7">
    <location>
        <begin position="1446"/>
        <end position="1456"/>
    </location>
</feature>
<feature type="region of interest" description="Disordered" evidence="7">
    <location>
        <begin position="437"/>
        <end position="474"/>
    </location>
</feature>
<dbReference type="InterPro" id="IPR036736">
    <property type="entry name" value="ACP-like_sf"/>
</dbReference>
<dbReference type="Pfam" id="PF00698">
    <property type="entry name" value="Acyl_transf_1"/>
    <property type="match status" value="1"/>
</dbReference>
<dbReference type="InterPro" id="IPR049490">
    <property type="entry name" value="C883_1060-like_KR_N"/>
</dbReference>
<dbReference type="Pfam" id="PF00109">
    <property type="entry name" value="ketoacyl-synt"/>
    <property type="match status" value="1"/>
</dbReference>
<feature type="domain" description="Ketosynthase family 3 (KS3)" evidence="9">
    <location>
        <begin position="11"/>
        <end position="435"/>
    </location>
</feature>
<dbReference type="SUPFAM" id="SSF55048">
    <property type="entry name" value="Probable ACP-binding domain of malonyl-CoA ACP transacylase"/>
    <property type="match status" value="1"/>
</dbReference>
<keyword evidence="5" id="KW-0443">Lipid metabolism</keyword>
<dbReference type="SMART" id="SM00825">
    <property type="entry name" value="PKS_KS"/>
    <property type="match status" value="1"/>
</dbReference>
<evidence type="ECO:0000259" key="9">
    <source>
        <dbReference type="PROSITE" id="PS52004"/>
    </source>
</evidence>
<dbReference type="HOGENOM" id="CLU_000022_35_4_3"/>
<evidence type="ECO:0000256" key="7">
    <source>
        <dbReference type="SAM" id="MobiDB-lite"/>
    </source>
</evidence>
<dbReference type="Gene3D" id="3.40.50.720">
    <property type="entry name" value="NAD(P)-binding Rossmann-like Domain"/>
    <property type="match status" value="1"/>
</dbReference>
<dbReference type="GO" id="GO:0004312">
    <property type="term" value="F:fatty acid synthase activity"/>
    <property type="evidence" value="ECO:0007669"/>
    <property type="project" value="TreeGrafter"/>
</dbReference>
<evidence type="ECO:0000256" key="6">
    <source>
        <dbReference type="ARBA" id="ARBA00023268"/>
    </source>
</evidence>
<sequence length="1573" mass="173758">MKKMTDLLNNGLEIAIIGIAGRFPGANTIEAFWQNLSQGRESITVYSDEDLLKQGVNEALLKKSNYVKAAAKLEDVDQFDAEFFGFNAREAEIIDPQHRLFLECAWEALENAGYDSQKYEGAIGVFGGAGMNGYLFNVYSQSKNNNNLDPYQLFIASDKDFLTTRVSYKLNLDGPSVNVQTACSTSLVAVHLACQSLLSGECDMALAGGVAISQQMGYLYQEGGIYSPDGHCRAFDADAKGTVSGNGVGLVVLKRLEDALTEGDNILAVIKGSAINNDGAQKVSYTAPSLDSQTQVIKAAQHLAEVEPESISYIEAHGTGTALGDPIEIAALTQAFRVGTDKTGFCALGSVKTNIGHLDTAAGIASLIKTTLALKNRQIPPSLHFKQPNPQIDFTNSPFYVNTTLSKWQSNGIPRRAGVSSFGIGGTNVHVVLEESPLEEAEGDPPNPRPNKSEASFGFPFSKGDRRGISQGGQAGGKSYLLPLSAKTATALEKARENLVNHLKEHPELNLGDVAYTLQVGRRDFEYRGFIVCQDHKNAIKQLESSFLTHSSASSSHRPVTFLFSGQGSQYVGMGKELYETEPIFKQEVDRCCDLLQSSLGWDLRGIIFEEQGVGDLPLPPLTNTKGGSQQATLENSYNLRSTIYAQPALFIIEYALAKLWMSWGIEPDVMMGHSIGEYVAATLAKVFSLENALKIVAVRGKLMQKCDSGKMLSVALGEAEIQPYLGEDLSLAVVNAPQLCVVSGTETAIAQLQKDLESQNIACRPLHTSHAFHSAIMEPILKEFEGEISRISLHYPQIPFISNVSGTWIKDTEATDPLYWVNHLRRTVRFAEGIAELAKEPQRIFLEVGPGKTLSTLTQQQLGLNSEQVILTSLRHPKEEQSDIAFILNTLGKLWQAGVEINWSGFYGDERRYRVPLPTYPFERKRYWIEAQFEDPKEEAIAIYQDLEDWFYVPSWERDIASLDIDWESLRETRACWLIFLDSQGIGANITDSLTKAGQEVLTVTPGQEFAEPDYRCFTINPNKREDYQALAEDLKLRQLIPNFIVHLWNIETENKELTAYQEQGFYSLLWLGQTLIPLCQEVFVVTQGLYDVVGQEELIPEKMPVVGLCQVINQEYPQVSCRNIDIEAIRGQEAGDRLLTEFLDPQKELIVAYRGAYRWHQTFKRMSLKEPKTKKIQLRKGGNYLILGELVSSLGGIFAQQVAATGDTTILLVSQEKLPKREEWDKILTNKETQETIFQQIHQIQALEAKGATCLVFSPETNLNEIMGQVDKLHGVFYATPMSSPLSAAPIQLLERSHGEYNFQTKAQGLYPLAVSLQDKKLDFVLVQSSLSAVLGGLGLGAYSAANRFLDAFVHQQNQISQTPWISVNWDACLSEEDKQKAMGLGSSLIPFALTPQEVTAVIERILASGLSSQIIVSKGDLHARLKGSTQVKLSPKTTEETSTEVNQNAAQHQRPNLANEYVAPRNEIENAIANIWQEILGIQPIGVNDNFFDLGGHSLLAIQALSRLKETFQVELSMGSLLYEAPTIAGITAIIEQNKEETEDLEALSEVLAEIQSLSSEEIKAQLNEE</sequence>
<dbReference type="SUPFAM" id="SSF47336">
    <property type="entry name" value="ACP-like"/>
    <property type="match status" value="1"/>
</dbReference>
<evidence type="ECO:0000259" key="8">
    <source>
        <dbReference type="PROSITE" id="PS50075"/>
    </source>
</evidence>
<organism evidence="10 11">
    <name type="scientific">Crocosphaera subtropica (strain ATCC 51142 / BH68)</name>
    <name type="common">Cyanothece sp. (strain ATCC 51142)</name>
    <dbReference type="NCBI Taxonomy" id="43989"/>
    <lineage>
        <taxon>Bacteria</taxon>
        <taxon>Bacillati</taxon>
        <taxon>Cyanobacteriota</taxon>
        <taxon>Cyanophyceae</taxon>
        <taxon>Oscillatoriophycideae</taxon>
        <taxon>Chroococcales</taxon>
        <taxon>Aphanothecaceae</taxon>
        <taxon>Crocosphaera</taxon>
        <taxon>Crocosphaera subtropica</taxon>
    </lineage>
</organism>
<keyword evidence="4" id="KW-0276">Fatty acid metabolism</keyword>
<dbReference type="InterPro" id="IPR014031">
    <property type="entry name" value="Ketoacyl_synth_C"/>
</dbReference>
<dbReference type="InterPro" id="IPR009081">
    <property type="entry name" value="PP-bd_ACP"/>
</dbReference>
<evidence type="ECO:0000256" key="1">
    <source>
        <dbReference type="ARBA" id="ARBA00022450"/>
    </source>
</evidence>
<reference evidence="10 11" key="1">
    <citation type="journal article" date="2008" name="Proc. Natl. Acad. Sci. U.S.A.">
        <title>The genome of Cyanothece 51142, a unicellular diazotrophic cyanobacterium important in the marine nitrogen cycle.</title>
        <authorList>
            <person name="Welsh E.A."/>
            <person name="Liberton M."/>
            <person name="Stoeckel J."/>
            <person name="Loh T."/>
            <person name="Elvitigala T."/>
            <person name="Wang C."/>
            <person name="Wollam A."/>
            <person name="Fulton R.S."/>
            <person name="Clifton S.W."/>
            <person name="Jacobs J.M."/>
            <person name="Aurora R."/>
            <person name="Ghosh B.K."/>
            <person name="Sherman L.A."/>
            <person name="Smith R.D."/>
            <person name="Wilson R.K."/>
            <person name="Pakrasi H.B."/>
        </authorList>
    </citation>
    <scope>NUCLEOTIDE SEQUENCE [LARGE SCALE GENOMIC DNA]</scope>
    <source>
        <strain evidence="11">ATCC 51142 / BH68</strain>
    </source>
</reference>
<dbReference type="InterPro" id="IPR014043">
    <property type="entry name" value="Acyl_transferase_dom"/>
</dbReference>
<dbReference type="EMBL" id="CP000806">
    <property type="protein sequence ID" value="ACB52422.1"/>
    <property type="molecule type" value="Genomic_DNA"/>
</dbReference>
<dbReference type="InterPro" id="IPR057326">
    <property type="entry name" value="KR_dom"/>
</dbReference>
<dbReference type="PANTHER" id="PTHR43775">
    <property type="entry name" value="FATTY ACID SYNTHASE"/>
    <property type="match status" value="1"/>
</dbReference>
<dbReference type="SUPFAM" id="SSF51735">
    <property type="entry name" value="NAD(P)-binding Rossmann-fold domains"/>
    <property type="match status" value="2"/>
</dbReference>
<dbReference type="SUPFAM" id="SSF52151">
    <property type="entry name" value="FabD/lysophospholipase-like"/>
    <property type="match status" value="1"/>
</dbReference>
<dbReference type="Pfam" id="PF22621">
    <property type="entry name" value="CurL-like_PKS_C"/>
    <property type="match status" value="1"/>
</dbReference>
<dbReference type="InterPro" id="IPR036291">
    <property type="entry name" value="NAD(P)-bd_dom_sf"/>
</dbReference>
<dbReference type="SUPFAM" id="SSF53901">
    <property type="entry name" value="Thiolase-like"/>
    <property type="match status" value="1"/>
</dbReference>
<keyword evidence="2" id="KW-0597">Phosphoprotein</keyword>
<dbReference type="InterPro" id="IPR020841">
    <property type="entry name" value="PKS_Beta-ketoAc_synthase_dom"/>
</dbReference>
<dbReference type="FunFam" id="3.40.47.10:FF:000042">
    <property type="entry name" value="Polyketide synthase Pks13"/>
    <property type="match status" value="1"/>
</dbReference>
<dbReference type="PROSITE" id="PS52004">
    <property type="entry name" value="KS3_2"/>
    <property type="match status" value="1"/>
</dbReference>
<dbReference type="GO" id="GO:0006633">
    <property type="term" value="P:fatty acid biosynthetic process"/>
    <property type="evidence" value="ECO:0007669"/>
    <property type="project" value="InterPro"/>
</dbReference>
<evidence type="ECO:0000313" key="10">
    <source>
        <dbReference type="EMBL" id="ACB52422.1"/>
    </source>
</evidence>
<accession>B1WWV3</accession>
<dbReference type="PANTHER" id="PTHR43775:SF51">
    <property type="entry name" value="INACTIVE PHENOLPHTHIOCEROL SYNTHESIS POLYKETIDE SYNTHASE TYPE I PKS1-RELATED"/>
    <property type="match status" value="1"/>
</dbReference>
<proteinExistence type="predicted"/>
<evidence type="ECO:0000256" key="3">
    <source>
        <dbReference type="ARBA" id="ARBA00022679"/>
    </source>
</evidence>
<evidence type="ECO:0000256" key="2">
    <source>
        <dbReference type="ARBA" id="ARBA00022553"/>
    </source>
</evidence>
<evidence type="ECO:0000313" key="11">
    <source>
        <dbReference type="Proteomes" id="UP000001203"/>
    </source>
</evidence>
<feature type="domain" description="Carrier" evidence="8">
    <location>
        <begin position="1466"/>
        <end position="1542"/>
    </location>
</feature>
<evidence type="ECO:0000256" key="4">
    <source>
        <dbReference type="ARBA" id="ARBA00022832"/>
    </source>
</evidence>
<dbReference type="SMART" id="SM00827">
    <property type="entry name" value="PKS_AT"/>
    <property type="match status" value="1"/>
</dbReference>
<dbReference type="eggNOG" id="COG3321">
    <property type="taxonomic scope" value="Bacteria"/>
</dbReference>
<dbReference type="InterPro" id="IPR016035">
    <property type="entry name" value="Acyl_Trfase/lysoPLipase"/>
</dbReference>
<dbReference type="InterPro" id="IPR018201">
    <property type="entry name" value="Ketoacyl_synth_AS"/>
</dbReference>
<dbReference type="PROSITE" id="PS00012">
    <property type="entry name" value="PHOSPHOPANTETHEINE"/>
    <property type="match status" value="1"/>
</dbReference>
<keyword evidence="6" id="KW-0511">Multifunctional enzyme</keyword>
<keyword evidence="3" id="KW-0808">Transferase</keyword>
<feature type="region of interest" description="Disordered" evidence="7">
    <location>
        <begin position="1432"/>
        <end position="1456"/>
    </location>
</feature>
<dbReference type="InterPro" id="IPR014030">
    <property type="entry name" value="Ketoacyl_synth_N"/>
</dbReference>
<dbReference type="CDD" id="cd00833">
    <property type="entry name" value="PKS"/>
    <property type="match status" value="1"/>
</dbReference>
<dbReference type="Pfam" id="PF08659">
    <property type="entry name" value="KR"/>
    <property type="match status" value="1"/>
</dbReference>
<dbReference type="KEGG" id="cyt:cce_3074"/>
<dbReference type="PROSITE" id="PS00606">
    <property type="entry name" value="KS3_1"/>
    <property type="match status" value="1"/>
</dbReference>
<dbReference type="PROSITE" id="PS50075">
    <property type="entry name" value="CARRIER"/>
    <property type="match status" value="1"/>
</dbReference>
<dbReference type="Pfam" id="PF00550">
    <property type="entry name" value="PP-binding"/>
    <property type="match status" value="1"/>
</dbReference>
<dbReference type="STRING" id="43989.cce_3074"/>
<dbReference type="Pfam" id="PF21394">
    <property type="entry name" value="Beta-ketacyl_N"/>
    <property type="match status" value="1"/>
</dbReference>
<name>B1WWV3_CROS5</name>
<dbReference type="InterPro" id="IPR001227">
    <property type="entry name" value="Ac_transferase_dom_sf"/>
</dbReference>
<dbReference type="Gene3D" id="1.10.1200.10">
    <property type="entry name" value="ACP-like"/>
    <property type="match status" value="1"/>
</dbReference>
<dbReference type="GO" id="GO:0044550">
    <property type="term" value="P:secondary metabolite biosynthetic process"/>
    <property type="evidence" value="ECO:0007669"/>
    <property type="project" value="UniProtKB-ARBA"/>
</dbReference>
<dbReference type="Gene3D" id="3.30.70.250">
    <property type="entry name" value="Malonyl-CoA ACP transacylase, ACP-binding"/>
    <property type="match status" value="1"/>
</dbReference>
<dbReference type="Pfam" id="PF02801">
    <property type="entry name" value="Ketoacyl-synt_C"/>
    <property type="match status" value="1"/>
</dbReference>
<evidence type="ECO:0000256" key="5">
    <source>
        <dbReference type="ARBA" id="ARBA00023098"/>
    </source>
</evidence>
<dbReference type="Gene3D" id="3.40.47.10">
    <property type="match status" value="1"/>
</dbReference>
<dbReference type="Proteomes" id="UP000001203">
    <property type="component" value="Chromosome circular"/>
</dbReference>
<dbReference type="InterPro" id="IPR006162">
    <property type="entry name" value="Ppantetheine_attach_site"/>
</dbReference>
<keyword evidence="11" id="KW-1185">Reference proteome</keyword>
<keyword evidence="1" id="KW-0596">Phosphopantetheine</keyword>